<dbReference type="Pfam" id="PF25162">
    <property type="entry name" value="DUF7827"/>
    <property type="match status" value="1"/>
</dbReference>
<dbReference type="InterPro" id="IPR057149">
    <property type="entry name" value="DUF7827"/>
</dbReference>
<sequence length="792" mass="80430">MTVDGADVTDRYTLDANGSTDGQVLLSSGTPVDPRSKMTVEIDAVNDSIDTETIEPGSVDVTVAGAAVGEDDGEASAYAGTTLALVTDDGSVDTNQTFAVEDGSGTVVFSGQTGAGSQVFAFDTAARDWSGNYTIETALEDGSVDRRLDVALPELDLTADVADRTVTTADPIEGTVDADAAGRVLEVVLRSDDDGSDVVERTDVTLGDDGTARFEFAATTVADAGPGSYTVEVVDAGSGATVESARIRVDDAEETSLSPSPPVVEDPAEELNASFRSPVVEEHAGDVAAFAVELDNTETAAVTVGSDANGFRANATVVDGNGDGTVGVRFNTAAAAGAETIPTDGGAVFGAIRENASGDEGTDAIRGAEFADGHNLAESIEPGNYSLAVRPGTDSNATVTDTGTLVVLPAAPTNLTTWVAPAGSAFSTRDVVAEAIDRHRLTRTAEVAVGDVVVHRVVVPGLAGEFARRPGTPTEAFFALSGAGDDSLYAFDVARVETSEGNLTGRTASSSDDGGRYVPDEGNASVVADPANDTYVIAYESTEAVGLRAGESRAAAFTVAAGWPYNGQSVENRTLTGEYELLDAGVSTVDDPIVVENATNQSIGGTTNVAPGTEFELRIRSANGTDRQLLKTKRAVVGPSGAWNVSVDFDTQRRGDRFTLTSAVDVIAPGDELLVDGVVGAVVPNASVVTSTNRMVGGGGGQGGGNGGSGGGAAAAADSASATPTAQPATPSGEADSGGSVLDSTRRFLGGVLGTFVDDAGEETLRSRLFGFDVLVSAGALTTVALFVSRRQ</sequence>
<dbReference type="Proteomes" id="UP001597092">
    <property type="component" value="Unassembled WGS sequence"/>
</dbReference>
<evidence type="ECO:0000313" key="3">
    <source>
        <dbReference type="EMBL" id="MFD1684456.1"/>
    </source>
</evidence>
<protein>
    <submittedName>
        <fullName evidence="3">BGTF surface domain-containing protein</fullName>
    </submittedName>
</protein>
<gene>
    <name evidence="3" type="ORF">ACFSAS_02400</name>
</gene>
<feature type="compositionally biased region" description="Gly residues" evidence="1">
    <location>
        <begin position="696"/>
        <end position="713"/>
    </location>
</feature>
<feature type="region of interest" description="Disordered" evidence="1">
    <location>
        <begin position="692"/>
        <end position="741"/>
    </location>
</feature>
<evidence type="ECO:0000313" key="4">
    <source>
        <dbReference type="Proteomes" id="UP001597092"/>
    </source>
</evidence>
<dbReference type="EMBL" id="JBHUDP010000001">
    <property type="protein sequence ID" value="MFD1684456.1"/>
    <property type="molecule type" value="Genomic_DNA"/>
</dbReference>
<name>A0ABD6DQD2_9EURY</name>
<proteinExistence type="predicted"/>
<dbReference type="NCBIfam" id="NF045517">
    <property type="entry name" value="halo_surf_dom"/>
    <property type="match status" value="1"/>
</dbReference>
<organism evidence="3 4">
    <name type="scientific">Halobellus litoreus</name>
    <dbReference type="NCBI Taxonomy" id="755310"/>
    <lineage>
        <taxon>Archaea</taxon>
        <taxon>Methanobacteriati</taxon>
        <taxon>Methanobacteriota</taxon>
        <taxon>Stenosarchaea group</taxon>
        <taxon>Halobacteria</taxon>
        <taxon>Halobacteriales</taxon>
        <taxon>Haloferacaceae</taxon>
        <taxon>Halobellus</taxon>
    </lineage>
</organism>
<evidence type="ECO:0000259" key="2">
    <source>
        <dbReference type="Pfam" id="PF25162"/>
    </source>
</evidence>
<accession>A0ABD6DQD2</accession>
<dbReference type="RefSeq" id="WP_256308055.1">
    <property type="nucleotide sequence ID" value="NZ_JANHAW010000002.1"/>
</dbReference>
<dbReference type="AlphaFoldDB" id="A0ABD6DQD2"/>
<reference evidence="3 4" key="1">
    <citation type="journal article" date="2019" name="Int. J. Syst. Evol. Microbiol.">
        <title>The Global Catalogue of Microorganisms (GCM) 10K type strain sequencing project: providing services to taxonomists for standard genome sequencing and annotation.</title>
        <authorList>
            <consortium name="The Broad Institute Genomics Platform"/>
            <consortium name="The Broad Institute Genome Sequencing Center for Infectious Disease"/>
            <person name="Wu L."/>
            <person name="Ma J."/>
        </authorList>
    </citation>
    <scope>NUCLEOTIDE SEQUENCE [LARGE SCALE GENOMIC DNA]</scope>
    <source>
        <strain evidence="3 4">CGMCC 1.10387</strain>
    </source>
</reference>
<keyword evidence="4" id="KW-1185">Reference proteome</keyword>
<feature type="compositionally biased region" description="Low complexity" evidence="1">
    <location>
        <begin position="714"/>
        <end position="733"/>
    </location>
</feature>
<feature type="domain" description="DUF7827" evidence="2">
    <location>
        <begin position="268"/>
        <end position="392"/>
    </location>
</feature>
<comment type="caution">
    <text evidence="3">The sequence shown here is derived from an EMBL/GenBank/DDBJ whole genome shotgun (WGS) entry which is preliminary data.</text>
</comment>
<evidence type="ECO:0000256" key="1">
    <source>
        <dbReference type="SAM" id="MobiDB-lite"/>
    </source>
</evidence>